<name>A0A0R3MQ38_9BRAD</name>
<dbReference type="RefSeq" id="WP_057845594.1">
    <property type="nucleotide sequence ID" value="NZ_LLYA01000170.1"/>
</dbReference>
<comment type="caution">
    <text evidence="1">The sequence shown here is derived from an EMBL/GenBank/DDBJ whole genome shotgun (WGS) entry which is preliminary data.</text>
</comment>
<proteinExistence type="predicted"/>
<sequence length="135" mass="15100">MTTRNDGGLSQAIAQFHSIVEMVSALRFAEKAGNDRAENEARERINEDALSVEVRSGWYSPGNKEDSSPAEYTILLCTGGPAVRIRGELSDYCEPESAFIEYQDWFTGWTRWTPGNSQNVESILLAYSAVFYFGE</sequence>
<evidence type="ECO:0000313" key="2">
    <source>
        <dbReference type="Proteomes" id="UP000052023"/>
    </source>
</evidence>
<reference evidence="1 2" key="1">
    <citation type="submission" date="2014-03" db="EMBL/GenBank/DDBJ databases">
        <title>Bradyrhizobium valentinum sp. nov., isolated from effective nodules of Lupinus mariae-josephae, a lupine endemic of basic-lime soils in Eastern Spain.</title>
        <authorList>
            <person name="Duran D."/>
            <person name="Rey L."/>
            <person name="Navarro A."/>
            <person name="Busquets A."/>
            <person name="Imperial J."/>
            <person name="Ruiz-Argueso T."/>
        </authorList>
    </citation>
    <scope>NUCLEOTIDE SEQUENCE [LARGE SCALE GENOMIC DNA]</scope>
    <source>
        <strain evidence="1 2">Ro19</strain>
    </source>
</reference>
<evidence type="ECO:0000313" key="1">
    <source>
        <dbReference type="EMBL" id="KRR21694.1"/>
    </source>
</evidence>
<dbReference type="AlphaFoldDB" id="A0A0R3MQ38"/>
<dbReference type="Proteomes" id="UP000052023">
    <property type="component" value="Unassembled WGS sequence"/>
</dbReference>
<dbReference type="EMBL" id="LLYA01000170">
    <property type="protein sequence ID" value="KRR21694.1"/>
    <property type="molecule type" value="Genomic_DNA"/>
</dbReference>
<accession>A0A0R3MQ38</accession>
<keyword evidence="2" id="KW-1185">Reference proteome</keyword>
<protein>
    <submittedName>
        <fullName evidence="1">Uncharacterized protein</fullName>
    </submittedName>
</protein>
<organism evidence="1 2">
    <name type="scientific">Bradyrhizobium retamae</name>
    <dbReference type="NCBI Taxonomy" id="1300035"/>
    <lineage>
        <taxon>Bacteria</taxon>
        <taxon>Pseudomonadati</taxon>
        <taxon>Pseudomonadota</taxon>
        <taxon>Alphaproteobacteria</taxon>
        <taxon>Hyphomicrobiales</taxon>
        <taxon>Nitrobacteraceae</taxon>
        <taxon>Bradyrhizobium</taxon>
    </lineage>
</organism>
<gene>
    <name evidence="1" type="ORF">CQ13_06485</name>
</gene>
<dbReference type="OrthoDB" id="9962956at2"/>